<evidence type="ECO:0000256" key="5">
    <source>
        <dbReference type="ARBA" id="ARBA00022691"/>
    </source>
</evidence>
<keyword evidence="3 8" id="KW-0489">Methyltransferase</keyword>
<proteinExistence type="inferred from homology"/>
<dbReference type="HOGENOM" id="CLU_063430_0_0_6"/>
<evidence type="ECO:0000256" key="2">
    <source>
        <dbReference type="ARBA" id="ARBA00011900"/>
    </source>
</evidence>
<dbReference type="Proteomes" id="UP000009145">
    <property type="component" value="Chromosome"/>
</dbReference>
<gene>
    <name evidence="9" type="ordered locus">Q7C_116</name>
</gene>
<dbReference type="PIRSF" id="PIRSF000398">
    <property type="entry name" value="M_m6A_EcoRV"/>
    <property type="match status" value="1"/>
</dbReference>
<dbReference type="GO" id="GO:1904047">
    <property type="term" value="F:S-adenosyl-L-methionine binding"/>
    <property type="evidence" value="ECO:0007669"/>
    <property type="project" value="TreeGrafter"/>
</dbReference>
<feature type="binding site" evidence="7">
    <location>
        <position position="175"/>
    </location>
    <ligand>
        <name>S-adenosyl-L-methionine</name>
        <dbReference type="ChEBI" id="CHEBI:59789"/>
    </ligand>
</feature>
<comment type="similarity">
    <text evidence="1 8">Belongs to the N(4)/N(6)-methyltransferase family.</text>
</comment>
<evidence type="ECO:0000256" key="8">
    <source>
        <dbReference type="RuleBase" id="RU361257"/>
    </source>
</evidence>
<organism evidence="9 10">
    <name type="scientific">Methylophaga frappieri (strain ATCC BAA-2434 / DSM 25690 / JAM7)</name>
    <dbReference type="NCBI Taxonomy" id="754477"/>
    <lineage>
        <taxon>Bacteria</taxon>
        <taxon>Pseudomonadati</taxon>
        <taxon>Pseudomonadota</taxon>
        <taxon>Gammaproteobacteria</taxon>
        <taxon>Thiotrichales</taxon>
        <taxon>Piscirickettsiaceae</taxon>
        <taxon>Methylophaga</taxon>
    </lineage>
</organism>
<dbReference type="Pfam" id="PF02086">
    <property type="entry name" value="MethyltransfD12"/>
    <property type="match status" value="1"/>
</dbReference>
<feature type="binding site" evidence="7">
    <location>
        <position position="12"/>
    </location>
    <ligand>
        <name>S-adenosyl-L-methionine</name>
        <dbReference type="ChEBI" id="CHEBI:59789"/>
    </ligand>
</feature>
<name>I1YEF4_METFJ</name>
<keyword evidence="5 8" id="KW-0949">S-adenosyl-L-methionine</keyword>
<evidence type="ECO:0000256" key="3">
    <source>
        <dbReference type="ARBA" id="ARBA00022603"/>
    </source>
</evidence>
<dbReference type="OrthoDB" id="9805629at2"/>
<evidence type="ECO:0000313" key="9">
    <source>
        <dbReference type="EMBL" id="AFJ01297.1"/>
    </source>
</evidence>
<dbReference type="InterPro" id="IPR012263">
    <property type="entry name" value="M_m6A_EcoRV"/>
</dbReference>
<dbReference type="Gene3D" id="3.40.50.150">
    <property type="entry name" value="Vaccinia Virus protein VP39"/>
    <property type="match status" value="1"/>
</dbReference>
<dbReference type="GO" id="GO:0009007">
    <property type="term" value="F:site-specific DNA-methyltransferase (adenine-specific) activity"/>
    <property type="evidence" value="ECO:0007669"/>
    <property type="project" value="UniProtKB-UniRule"/>
</dbReference>
<evidence type="ECO:0000256" key="4">
    <source>
        <dbReference type="ARBA" id="ARBA00022679"/>
    </source>
</evidence>
<dbReference type="AlphaFoldDB" id="I1YEF4"/>
<dbReference type="PATRIC" id="fig|754477.3.peg.115"/>
<feature type="binding site" evidence="7">
    <location>
        <position position="58"/>
    </location>
    <ligand>
        <name>S-adenosyl-L-methionine</name>
        <dbReference type="ChEBI" id="CHEBI:59789"/>
    </ligand>
</feature>
<evidence type="ECO:0000313" key="10">
    <source>
        <dbReference type="Proteomes" id="UP000009145"/>
    </source>
</evidence>
<dbReference type="GO" id="GO:0032259">
    <property type="term" value="P:methylation"/>
    <property type="evidence" value="ECO:0007669"/>
    <property type="project" value="UniProtKB-KW"/>
</dbReference>
<dbReference type="GO" id="GO:0006298">
    <property type="term" value="P:mismatch repair"/>
    <property type="evidence" value="ECO:0007669"/>
    <property type="project" value="TreeGrafter"/>
</dbReference>
<dbReference type="InterPro" id="IPR012327">
    <property type="entry name" value="MeTrfase_D12"/>
</dbReference>
<dbReference type="KEGG" id="mec:Q7C_116"/>
<sequence>MTDAGLRPPLKWAGGKRWLLPELQKRWKPHASRRLVEPFCGGLAVALGLQPKQALLNDINPALINFYQQLQRGLTMTIAMANDESLYYQHRQSFNNQSLTDADRAQLFYYLNRTGYNGLCRFNKSGAYNVPFGRYKTIYYQTDFSAYSPVLSDWQFTQLDFEALTTRPTDFIYADPPYDVPFRQYAQQGFDWQDQERLALWLSKHPGPVVLSNQATDRICRLYRQLGFRLRYLQAPRRISCKTASRKTVKEVLAVRGF</sequence>
<keyword evidence="4 8" id="KW-0808">Transferase</keyword>
<comment type="catalytic activity">
    <reaction evidence="6 8">
        <text>a 2'-deoxyadenosine in DNA + S-adenosyl-L-methionine = an N(6)-methyl-2'-deoxyadenosine in DNA + S-adenosyl-L-homocysteine + H(+)</text>
        <dbReference type="Rhea" id="RHEA:15197"/>
        <dbReference type="Rhea" id="RHEA-COMP:12418"/>
        <dbReference type="Rhea" id="RHEA-COMP:12419"/>
        <dbReference type="ChEBI" id="CHEBI:15378"/>
        <dbReference type="ChEBI" id="CHEBI:57856"/>
        <dbReference type="ChEBI" id="CHEBI:59789"/>
        <dbReference type="ChEBI" id="CHEBI:90615"/>
        <dbReference type="ChEBI" id="CHEBI:90616"/>
        <dbReference type="EC" id="2.1.1.72"/>
    </reaction>
</comment>
<dbReference type="InterPro" id="IPR002052">
    <property type="entry name" value="DNA_methylase_N6_adenine_CS"/>
</dbReference>
<dbReference type="Gene3D" id="1.10.1020.10">
    <property type="entry name" value="Adenine-specific Methyltransferase, Domain 2"/>
    <property type="match status" value="1"/>
</dbReference>
<keyword evidence="10" id="KW-1185">Reference proteome</keyword>
<dbReference type="PROSITE" id="PS00092">
    <property type="entry name" value="N6_MTASE"/>
    <property type="match status" value="1"/>
</dbReference>
<dbReference type="GO" id="GO:0009307">
    <property type="term" value="P:DNA restriction-modification system"/>
    <property type="evidence" value="ECO:0007669"/>
    <property type="project" value="InterPro"/>
</dbReference>
<dbReference type="EC" id="2.1.1.72" evidence="2 8"/>
<dbReference type="PRINTS" id="PR00505">
    <property type="entry name" value="D12N6MTFRASE"/>
</dbReference>
<evidence type="ECO:0000256" key="7">
    <source>
        <dbReference type="PIRSR" id="PIRSR000398-1"/>
    </source>
</evidence>
<evidence type="ECO:0000256" key="1">
    <source>
        <dbReference type="ARBA" id="ARBA00006594"/>
    </source>
</evidence>
<dbReference type="InterPro" id="IPR029063">
    <property type="entry name" value="SAM-dependent_MTases_sf"/>
</dbReference>
<evidence type="ECO:0000256" key="6">
    <source>
        <dbReference type="ARBA" id="ARBA00047942"/>
    </source>
</evidence>
<dbReference type="NCBIfam" id="TIGR00571">
    <property type="entry name" value="dam"/>
    <property type="match status" value="1"/>
</dbReference>
<dbReference type="eggNOG" id="COG0338">
    <property type="taxonomic scope" value="Bacteria"/>
</dbReference>
<dbReference type="PANTHER" id="PTHR30481">
    <property type="entry name" value="DNA ADENINE METHYLASE"/>
    <property type="match status" value="1"/>
</dbReference>
<dbReference type="STRING" id="754477.Q7C_116"/>
<dbReference type="PANTHER" id="PTHR30481:SF3">
    <property type="entry name" value="DNA ADENINE METHYLASE"/>
    <property type="match status" value="1"/>
</dbReference>
<dbReference type="GO" id="GO:0043565">
    <property type="term" value="F:sequence-specific DNA binding"/>
    <property type="evidence" value="ECO:0007669"/>
    <property type="project" value="TreeGrafter"/>
</dbReference>
<feature type="binding site" evidence="7">
    <location>
        <position position="16"/>
    </location>
    <ligand>
        <name>S-adenosyl-L-methionine</name>
        <dbReference type="ChEBI" id="CHEBI:59789"/>
    </ligand>
</feature>
<reference evidence="9 10" key="1">
    <citation type="journal article" date="2012" name="J. Bacteriol.">
        <title>Complete genome sequences of Methylophaga sp. strain JAM1 and Methylophaga sp. strain JAM7.</title>
        <authorList>
            <person name="Villeneuve C."/>
            <person name="Martineau C."/>
            <person name="Mauffrey F."/>
            <person name="Villemur R."/>
        </authorList>
    </citation>
    <scope>NUCLEOTIDE SEQUENCE [LARGE SCALE GENOMIC DNA]</scope>
    <source>
        <strain evidence="9 10">JAM7</strain>
    </source>
</reference>
<dbReference type="EMBL" id="CP003380">
    <property type="protein sequence ID" value="AFJ01297.1"/>
    <property type="molecule type" value="Genomic_DNA"/>
</dbReference>
<dbReference type="RefSeq" id="WP_014702747.1">
    <property type="nucleotide sequence ID" value="NC_017856.1"/>
</dbReference>
<accession>I1YEF4</accession>
<dbReference type="InterPro" id="IPR023095">
    <property type="entry name" value="Ade_MeTrfase_dom_2"/>
</dbReference>
<dbReference type="REBASE" id="48165">
    <property type="entry name" value="M.MspJAM7ORF116P"/>
</dbReference>
<dbReference type="SUPFAM" id="SSF53335">
    <property type="entry name" value="S-adenosyl-L-methionine-dependent methyltransferases"/>
    <property type="match status" value="1"/>
</dbReference>
<protein>
    <recommendedName>
        <fullName evidence="2 8">Site-specific DNA-methyltransferase (adenine-specific)</fullName>
        <ecNumber evidence="2 8">2.1.1.72</ecNumber>
    </recommendedName>
</protein>